<evidence type="ECO:0000313" key="3">
    <source>
        <dbReference type="EMBL" id="QHX42369.1"/>
    </source>
</evidence>
<evidence type="ECO:0000313" key="4">
    <source>
        <dbReference type="Proteomes" id="UP000464374"/>
    </source>
</evidence>
<dbReference type="EMBL" id="CP048020">
    <property type="protein sequence ID" value="QHX42369.1"/>
    <property type="molecule type" value="Genomic_DNA"/>
</dbReference>
<dbReference type="Proteomes" id="UP000464374">
    <property type="component" value="Chromosome"/>
</dbReference>
<dbReference type="InterPro" id="IPR003791">
    <property type="entry name" value="UPF0178"/>
</dbReference>
<evidence type="ECO:0000256" key="2">
    <source>
        <dbReference type="HAMAP-Rule" id="MF_00489"/>
    </source>
</evidence>
<comment type="similarity">
    <text evidence="1 2">Belongs to the UPF0178 family.</text>
</comment>
<reference evidence="3 4" key="1">
    <citation type="submission" date="2020-01" db="EMBL/GenBank/DDBJ databases">
        <title>Complete genome sequence of a human oral phylogroup 1 Treponema sp. strain ATCC 700766, originally isolated from periodontitis dental plaque.</title>
        <authorList>
            <person name="Chan Y."/>
            <person name="Huo Y.-B."/>
            <person name="Yu X.-L."/>
            <person name="Zeng H."/>
            <person name="Leung W.-K."/>
            <person name="Watt R.M."/>
        </authorList>
    </citation>
    <scope>NUCLEOTIDE SEQUENCE [LARGE SCALE GENOMIC DNA]</scope>
    <source>
        <strain evidence="3 4">OMZ 804</strain>
    </source>
</reference>
<name>A0A6P1XZ57_9SPIR</name>
<proteinExistence type="inferred from homology"/>
<dbReference type="PANTHER" id="PTHR35146:SF1">
    <property type="entry name" value="UPF0178 PROTEIN YAII"/>
    <property type="match status" value="1"/>
</dbReference>
<evidence type="ECO:0000256" key="1">
    <source>
        <dbReference type="ARBA" id="ARBA00008522"/>
    </source>
</evidence>
<dbReference type="RefSeq" id="WP_162662208.1">
    <property type="nucleotide sequence ID" value="NZ_CP048020.1"/>
</dbReference>
<sequence length="152" mass="17289">MTLFVDADSCPVRIREIICRTAQRLHVQAIFVANRSIPIPRNSYCTTIVTKAEDQAADMYIITYAAQGDMVITRDIPLAKQLVEAHIKVINDRGVVYTAENIDERLSIRNFMYELSINGLAPERTKAFGKKEVMEFAQALDRETQRLLKTDP</sequence>
<accession>A0A6P1XZ57</accession>
<dbReference type="CDD" id="cd18720">
    <property type="entry name" value="PIN_YqxD-like"/>
    <property type="match status" value="1"/>
</dbReference>
<dbReference type="AlphaFoldDB" id="A0A6P1XZ57"/>
<protein>
    <recommendedName>
        <fullName evidence="2">UPF0178 protein GWP43_01690</fullName>
    </recommendedName>
</protein>
<dbReference type="PANTHER" id="PTHR35146">
    <property type="entry name" value="UPF0178 PROTEIN YAII"/>
    <property type="match status" value="1"/>
</dbReference>
<dbReference type="KEGG" id="trz:GWP43_01690"/>
<dbReference type="HAMAP" id="MF_00489">
    <property type="entry name" value="UPF0178"/>
    <property type="match status" value="1"/>
</dbReference>
<organism evidence="3 4">
    <name type="scientific">Treponema vincentii</name>
    <dbReference type="NCBI Taxonomy" id="69710"/>
    <lineage>
        <taxon>Bacteria</taxon>
        <taxon>Pseudomonadati</taxon>
        <taxon>Spirochaetota</taxon>
        <taxon>Spirochaetia</taxon>
        <taxon>Spirochaetales</taxon>
        <taxon>Treponemataceae</taxon>
        <taxon>Treponema</taxon>
    </lineage>
</organism>
<gene>
    <name evidence="3" type="ORF">GWP43_01690</name>
</gene>
<dbReference type="Pfam" id="PF02639">
    <property type="entry name" value="DUF188"/>
    <property type="match status" value="1"/>
</dbReference>